<keyword evidence="3" id="KW-0472">Membrane</keyword>
<feature type="transmembrane region" description="Helical" evidence="3">
    <location>
        <begin position="109"/>
        <end position="129"/>
    </location>
</feature>
<dbReference type="InterPro" id="IPR031424">
    <property type="entry name" value="QVR-like"/>
</dbReference>
<evidence type="ECO:0000256" key="3">
    <source>
        <dbReference type="SAM" id="Phobius"/>
    </source>
</evidence>
<name>A0A915B1D5_PARUN</name>
<dbReference type="WBParaSite" id="PgR023_g071_t01">
    <property type="protein sequence ID" value="PgR023_g071_t01"/>
    <property type="gene ID" value="PgR023_g071"/>
</dbReference>
<dbReference type="GO" id="GO:0032222">
    <property type="term" value="P:regulation of synaptic transmission, cholinergic"/>
    <property type="evidence" value="ECO:0007669"/>
    <property type="project" value="InterPro"/>
</dbReference>
<evidence type="ECO:0000256" key="4">
    <source>
        <dbReference type="SAM" id="SignalP"/>
    </source>
</evidence>
<dbReference type="GO" id="GO:0030431">
    <property type="term" value="P:sleep"/>
    <property type="evidence" value="ECO:0007669"/>
    <property type="project" value="InterPro"/>
</dbReference>
<feature type="chain" id="PRO_5038116221" evidence="4">
    <location>
        <begin position="17"/>
        <end position="131"/>
    </location>
</feature>
<keyword evidence="2" id="KW-0325">Glycoprotein</keyword>
<protein>
    <submittedName>
        <fullName evidence="6">Protein quiver</fullName>
    </submittedName>
</protein>
<keyword evidence="5" id="KW-1185">Reference proteome</keyword>
<evidence type="ECO:0000256" key="2">
    <source>
        <dbReference type="ARBA" id="ARBA00023180"/>
    </source>
</evidence>
<keyword evidence="3" id="KW-0812">Transmembrane</keyword>
<feature type="signal peptide" evidence="4">
    <location>
        <begin position="1"/>
        <end position="16"/>
    </location>
</feature>
<evidence type="ECO:0000313" key="6">
    <source>
        <dbReference type="WBParaSite" id="PgR023_g071_t01"/>
    </source>
</evidence>
<proteinExistence type="predicted"/>
<dbReference type="InterPro" id="IPR050975">
    <property type="entry name" value="Sleep_regulator"/>
</dbReference>
<evidence type="ECO:0000313" key="5">
    <source>
        <dbReference type="Proteomes" id="UP000887569"/>
    </source>
</evidence>
<dbReference type="AlphaFoldDB" id="A0A915B1D5"/>
<evidence type="ECO:0000256" key="1">
    <source>
        <dbReference type="ARBA" id="ARBA00022729"/>
    </source>
</evidence>
<accession>A0A915B1D5</accession>
<sequence>LLPMAMSLVIFEGVISMECFQCDSISDPRCTDEYAPTFRQPCPALTLGDFSNKNAIACRKVEQFTNGLTSIVRECAYSGQNWAGHRVGTDDDSLLLYQCNDRDACNDSVVHLPISALLLIAVAFCLILYKL</sequence>
<reference evidence="6" key="1">
    <citation type="submission" date="2022-11" db="UniProtKB">
        <authorList>
            <consortium name="WormBaseParasite"/>
        </authorList>
    </citation>
    <scope>IDENTIFICATION</scope>
</reference>
<keyword evidence="1 4" id="KW-0732">Signal</keyword>
<organism evidence="5 6">
    <name type="scientific">Parascaris univalens</name>
    <name type="common">Nematode worm</name>
    <dbReference type="NCBI Taxonomy" id="6257"/>
    <lineage>
        <taxon>Eukaryota</taxon>
        <taxon>Metazoa</taxon>
        <taxon>Ecdysozoa</taxon>
        <taxon>Nematoda</taxon>
        <taxon>Chromadorea</taxon>
        <taxon>Rhabditida</taxon>
        <taxon>Spirurina</taxon>
        <taxon>Ascaridomorpha</taxon>
        <taxon>Ascaridoidea</taxon>
        <taxon>Ascarididae</taxon>
        <taxon>Parascaris</taxon>
    </lineage>
</organism>
<dbReference type="Proteomes" id="UP000887569">
    <property type="component" value="Unplaced"/>
</dbReference>
<dbReference type="Pfam" id="PF17064">
    <property type="entry name" value="QVR"/>
    <property type="match status" value="1"/>
</dbReference>
<dbReference type="PANTHER" id="PTHR33562">
    <property type="entry name" value="ATILLA, ISOFORM B-RELATED-RELATED"/>
    <property type="match status" value="1"/>
</dbReference>
<keyword evidence="3" id="KW-1133">Transmembrane helix</keyword>
<dbReference type="PANTHER" id="PTHR33562:SF2">
    <property type="entry name" value="PROTEIN QUIVER"/>
    <property type="match status" value="1"/>
</dbReference>